<dbReference type="InterPro" id="IPR043131">
    <property type="entry name" value="BCAT-like_N"/>
</dbReference>
<dbReference type="SUPFAM" id="SSF56752">
    <property type="entry name" value="D-aminoacid aminotransferase-like PLP-dependent enzymes"/>
    <property type="match status" value="1"/>
</dbReference>
<dbReference type="GO" id="GO:0003824">
    <property type="term" value="F:catalytic activity"/>
    <property type="evidence" value="ECO:0007669"/>
    <property type="project" value="InterPro"/>
</dbReference>
<dbReference type="InterPro" id="IPR001544">
    <property type="entry name" value="Aminotrans_IV"/>
</dbReference>
<dbReference type="Gene3D" id="3.30.470.10">
    <property type="match status" value="1"/>
</dbReference>
<dbReference type="Gene3D" id="3.20.10.10">
    <property type="entry name" value="D-amino Acid Aminotransferase, subunit A, domain 2"/>
    <property type="match status" value="1"/>
</dbReference>
<name>A0A9I9D246_CUCME</name>
<proteinExistence type="predicted"/>
<dbReference type="EnsemblPlants" id="MELO3C011725.2.1">
    <property type="protein sequence ID" value="MELO3C011725.2.1"/>
    <property type="gene ID" value="MELO3C011725.2"/>
</dbReference>
<dbReference type="AlphaFoldDB" id="A0A9I9D246"/>
<dbReference type="InterPro" id="IPR036038">
    <property type="entry name" value="Aminotransferase-like"/>
</dbReference>
<dbReference type="InterPro" id="IPR043132">
    <property type="entry name" value="BCAT-like_C"/>
</dbReference>
<dbReference type="PANTHER" id="PTHR47703">
    <property type="entry name" value="D-AMINOACID AMINOTRANSFERASE-LIKE PLP-DEPENDENT ENZYMES SUPERFAMILY PROTEIN"/>
    <property type="match status" value="1"/>
</dbReference>
<evidence type="ECO:0008006" key="2">
    <source>
        <dbReference type="Google" id="ProtNLM"/>
    </source>
</evidence>
<evidence type="ECO:0000313" key="1">
    <source>
        <dbReference type="EnsemblPlants" id="MELO3C011725.2.1"/>
    </source>
</evidence>
<accession>A0A9I9D246</accession>
<protein>
    <recommendedName>
        <fullName evidence="2">Class IV aminotransferase</fullName>
    </recommendedName>
</protein>
<dbReference type="Gramene" id="MELO3C011725.2.1">
    <property type="protein sequence ID" value="MELO3C011725.2.1"/>
    <property type="gene ID" value="MELO3C011725.2"/>
</dbReference>
<sequence length="334" mass="37154">MTSFRFLFSNGALLQGSEVPPVATFLETHPGAYTTTRSLNNASSILFWDRHMKRLTQSVKILSNSSPLLLSESNRTINELVKPSWIDSVPWEPAIRTLVDDSMRKVMSTALNEKIEGEELSITVIVSVNLENLGENYSLVDVERVKEALGVHVYVGSYVPREFGVPENGANLAVVGRGRDVAAAKYSDWVRRRKSLEKLRPPSVSELLLSNDGDQILEGSVTNFFVVCRKTAPISDGVLTGVIRQLVIEACSSKGISFREVAPTWSSNEIWEEAFVTIICFPFTSPNSSPIDTGCSWDDLKYNPERDNGESRLRSIPDWLLRVKGAINNSCRLE</sequence>
<dbReference type="PANTHER" id="PTHR47703:SF2">
    <property type="entry name" value="D-AMINOACID AMINOTRANSFERASE-LIKE PLP-DEPENDENT ENZYMES SUPERFAMILY PROTEIN"/>
    <property type="match status" value="1"/>
</dbReference>
<reference evidence="1" key="1">
    <citation type="submission" date="2023-03" db="UniProtKB">
        <authorList>
            <consortium name="EnsemblPlants"/>
        </authorList>
    </citation>
    <scope>IDENTIFICATION</scope>
</reference>
<dbReference type="Pfam" id="PF01063">
    <property type="entry name" value="Aminotran_4"/>
    <property type="match status" value="1"/>
</dbReference>
<organism evidence="1">
    <name type="scientific">Cucumis melo</name>
    <name type="common">Muskmelon</name>
    <dbReference type="NCBI Taxonomy" id="3656"/>
    <lineage>
        <taxon>Eukaryota</taxon>
        <taxon>Viridiplantae</taxon>
        <taxon>Streptophyta</taxon>
        <taxon>Embryophyta</taxon>
        <taxon>Tracheophyta</taxon>
        <taxon>Spermatophyta</taxon>
        <taxon>Magnoliopsida</taxon>
        <taxon>eudicotyledons</taxon>
        <taxon>Gunneridae</taxon>
        <taxon>Pentapetalae</taxon>
        <taxon>rosids</taxon>
        <taxon>fabids</taxon>
        <taxon>Cucurbitales</taxon>
        <taxon>Cucurbitaceae</taxon>
        <taxon>Benincaseae</taxon>
        <taxon>Cucumis</taxon>
    </lineage>
</organism>